<gene>
    <name evidence="5" type="ORF">CHARACLAT_011353</name>
</gene>
<reference evidence="5 6" key="1">
    <citation type="submission" date="2021-06" db="EMBL/GenBank/DDBJ databases">
        <authorList>
            <person name="Palmer J.M."/>
        </authorList>
    </citation>
    <scope>NUCLEOTIDE SEQUENCE [LARGE SCALE GENOMIC DNA]</scope>
    <source>
        <strain evidence="5 6">CL_MEX2019</strain>
        <tissue evidence="5">Muscle</tissue>
    </source>
</reference>
<dbReference type="SUPFAM" id="SSF52777">
    <property type="entry name" value="CoA-dependent acyltransferases"/>
    <property type="match status" value="1"/>
</dbReference>
<keyword evidence="2" id="KW-0012">Acyltransferase</keyword>
<comment type="pathway">
    <text evidence="1">Lipid metabolism; fatty acid beta-oxidation.</text>
</comment>
<evidence type="ECO:0000256" key="1">
    <source>
        <dbReference type="ARBA" id="ARBA00005005"/>
    </source>
</evidence>
<comment type="caution">
    <text evidence="5">The sequence shown here is derived from an EMBL/GenBank/DDBJ whole genome shotgun (WGS) entry which is preliminary data.</text>
</comment>
<accession>A0ABU7F2G9</accession>
<dbReference type="Pfam" id="PF00755">
    <property type="entry name" value="Carn_acyltransf"/>
    <property type="match status" value="1"/>
</dbReference>
<dbReference type="Gene3D" id="1.10.275.20">
    <property type="entry name" value="Choline/Carnitine o-acyltransferase"/>
    <property type="match status" value="1"/>
</dbReference>
<keyword evidence="2" id="KW-0808">Transferase</keyword>
<feature type="domain" description="Choline/carnitine acyltransferase" evidence="4">
    <location>
        <begin position="33"/>
        <end position="155"/>
    </location>
</feature>
<dbReference type="PANTHER" id="PTHR22589">
    <property type="entry name" value="CARNITINE O-ACYLTRANSFERASE"/>
    <property type="match status" value="1"/>
</dbReference>
<keyword evidence="6" id="KW-1185">Reference proteome</keyword>
<name>A0ABU7F2G9_9TELE</name>
<dbReference type="PANTHER" id="PTHR22589:SF47">
    <property type="entry name" value="CHOLINE_CARNITINE ACYLTRANSFERASE DOMAIN-CONTAINING PROTEIN"/>
    <property type="match status" value="1"/>
</dbReference>
<dbReference type="EMBL" id="JAHUTJ010074529">
    <property type="protein sequence ID" value="MED6293510.1"/>
    <property type="molecule type" value="Genomic_DNA"/>
</dbReference>
<evidence type="ECO:0000256" key="3">
    <source>
        <dbReference type="ARBA" id="ARBA00048999"/>
    </source>
</evidence>
<evidence type="ECO:0000313" key="6">
    <source>
        <dbReference type="Proteomes" id="UP001352852"/>
    </source>
</evidence>
<dbReference type="InterPro" id="IPR000542">
    <property type="entry name" value="Carn_acyl_trans"/>
</dbReference>
<dbReference type="InterPro" id="IPR042572">
    <property type="entry name" value="Carn_acyl_trans_N"/>
</dbReference>
<organism evidence="5 6">
    <name type="scientific">Characodon lateralis</name>
    <dbReference type="NCBI Taxonomy" id="208331"/>
    <lineage>
        <taxon>Eukaryota</taxon>
        <taxon>Metazoa</taxon>
        <taxon>Chordata</taxon>
        <taxon>Craniata</taxon>
        <taxon>Vertebrata</taxon>
        <taxon>Euteleostomi</taxon>
        <taxon>Actinopterygii</taxon>
        <taxon>Neopterygii</taxon>
        <taxon>Teleostei</taxon>
        <taxon>Neoteleostei</taxon>
        <taxon>Acanthomorphata</taxon>
        <taxon>Ovalentaria</taxon>
        <taxon>Atherinomorphae</taxon>
        <taxon>Cyprinodontiformes</taxon>
        <taxon>Goodeidae</taxon>
        <taxon>Characodon</taxon>
    </lineage>
</organism>
<dbReference type="InterPro" id="IPR039551">
    <property type="entry name" value="Cho/carn_acyl_trans"/>
</dbReference>
<evidence type="ECO:0000256" key="2">
    <source>
        <dbReference type="ARBA" id="ARBA00023315"/>
    </source>
</evidence>
<comment type="catalytic activity">
    <reaction evidence="3">
        <text>4,8-dimethylnonanoyl-CoA + (R)-carnitine = O-4,8-dimethylnonanoyl-(R)-carnitine + CoA</text>
        <dbReference type="Rhea" id="RHEA:44860"/>
        <dbReference type="ChEBI" id="CHEBI:16347"/>
        <dbReference type="ChEBI" id="CHEBI:57287"/>
        <dbReference type="ChEBI" id="CHEBI:77061"/>
        <dbReference type="ChEBI" id="CHEBI:84654"/>
    </reaction>
</comment>
<evidence type="ECO:0000313" key="5">
    <source>
        <dbReference type="EMBL" id="MED6293510.1"/>
    </source>
</evidence>
<proteinExistence type="predicted"/>
<dbReference type="Proteomes" id="UP001352852">
    <property type="component" value="Unassembled WGS sequence"/>
</dbReference>
<sequence>MIFRNIQPRTCRAWLSLVSPRHESCLYSTVPLQPVPPLTQTLQGYLWALEPLLPPEELNHTRRMVQEFGRPGGLGLQLQEGLERRARHTKNWITDWWVQWAYLESRQPLAVHSNPAISLPRRDYNDWRSQLLFASKLIAAVLDFKAKMHNSALKIICSMCCSG</sequence>
<evidence type="ECO:0000259" key="4">
    <source>
        <dbReference type="Pfam" id="PF00755"/>
    </source>
</evidence>
<protein>
    <recommendedName>
        <fullName evidence="4">Choline/carnitine acyltransferase domain-containing protein</fullName>
    </recommendedName>
</protein>